<comment type="caution">
    <text evidence="3">The sequence shown here is derived from an EMBL/GenBank/DDBJ whole genome shotgun (WGS) entry which is preliminary data.</text>
</comment>
<evidence type="ECO:0000313" key="4">
    <source>
        <dbReference type="Proteomes" id="UP000178848"/>
    </source>
</evidence>
<dbReference type="EMBL" id="MGHZ01000038">
    <property type="protein sequence ID" value="OGM80210.1"/>
    <property type="molecule type" value="Genomic_DNA"/>
</dbReference>
<dbReference type="Pfam" id="PF08486">
    <property type="entry name" value="SpoIID"/>
    <property type="match status" value="1"/>
</dbReference>
<feature type="coiled-coil region" evidence="1">
    <location>
        <begin position="77"/>
        <end position="125"/>
    </location>
</feature>
<feature type="domain" description="Sporulation stage II protein D amidase enhancer LytB N-terminal" evidence="2">
    <location>
        <begin position="324"/>
        <end position="402"/>
    </location>
</feature>
<gene>
    <name evidence="3" type="ORF">A2361_00840</name>
</gene>
<proteinExistence type="predicted"/>
<dbReference type="InterPro" id="IPR013693">
    <property type="entry name" value="SpoIID/LytB_N"/>
</dbReference>
<feature type="coiled-coil region" evidence="1">
    <location>
        <begin position="166"/>
        <end position="203"/>
    </location>
</feature>
<evidence type="ECO:0000256" key="1">
    <source>
        <dbReference type="SAM" id="Coils"/>
    </source>
</evidence>
<accession>A0A1F8CV56</accession>
<name>A0A1F8CV56_9BACT</name>
<evidence type="ECO:0000313" key="3">
    <source>
        <dbReference type="EMBL" id="OGM80210.1"/>
    </source>
</evidence>
<evidence type="ECO:0000259" key="2">
    <source>
        <dbReference type="Pfam" id="PF08486"/>
    </source>
</evidence>
<sequence length="574" mass="62894">MNAMGILNSKFEIRNLKLFFVVGLLLITGYWLFPTASLAVSESDCLNKPVDELSQGEMDECINTILPKIAAAYAPAQEKNKQELASLKKQLDDLNKRIISISNQLKTKEKEIAKREEEMAFAQKILDEKAVSQYIDSRLYDPVLSLLSAPDALGAFRIIKLREKVADEDRKTIEKYAQEILDLKKNKEDLEKNKISLASLQKKVSEDAKFLEGEVGKVESFLAVLSSKQQEILNAKSGSFIASVGDSDLADDYNASIKGFRESAPSGSFAVFSFGGYTHRKGMSQYGARGRASTQNYKQILNAYYGKEPVGKDTGGTISVAGVGSVDFENYYLMGIAEMPSTWHPEALKAQAVAARTYAYRYKIEGKQICTTESCQVFKKSKADSPPEAWRQAVTQTRGEVLDGVVTYYSSTSGGYLTTMGWDTTDGGGGSSFLDKTYEKLGGSPWVYKAWYRQGYTASGATCGRSNPWLSNEEFTDIVNAALVLRGGSDSRITPVTTSCWGGNPYSYSELREKGGVGSVTSVSVSQGNGTTNTVAVNGTSFTGAEFKQAFNLRAPGYLMIPQKGFAFFNVEKK</sequence>
<reference evidence="3 4" key="1">
    <citation type="journal article" date="2016" name="Nat. Commun.">
        <title>Thousands of microbial genomes shed light on interconnected biogeochemical processes in an aquifer system.</title>
        <authorList>
            <person name="Anantharaman K."/>
            <person name="Brown C.T."/>
            <person name="Hug L.A."/>
            <person name="Sharon I."/>
            <person name="Castelle C.J."/>
            <person name="Probst A.J."/>
            <person name="Thomas B.C."/>
            <person name="Singh A."/>
            <person name="Wilkins M.J."/>
            <person name="Karaoz U."/>
            <person name="Brodie E.L."/>
            <person name="Williams K.H."/>
            <person name="Hubbard S.S."/>
            <person name="Banfield J.F."/>
        </authorList>
    </citation>
    <scope>NUCLEOTIDE SEQUENCE [LARGE SCALE GENOMIC DNA]</scope>
</reference>
<keyword evidence="1" id="KW-0175">Coiled coil</keyword>
<protein>
    <recommendedName>
        <fullName evidence="2">Sporulation stage II protein D amidase enhancer LytB N-terminal domain-containing protein</fullName>
    </recommendedName>
</protein>
<dbReference type="Proteomes" id="UP000178848">
    <property type="component" value="Unassembled WGS sequence"/>
</dbReference>
<organism evidence="3 4">
    <name type="scientific">Candidatus Woesebacteria bacterium RIFOXYB1_FULL_40_26</name>
    <dbReference type="NCBI Taxonomy" id="1802539"/>
    <lineage>
        <taxon>Bacteria</taxon>
        <taxon>Candidatus Woeseibacteriota</taxon>
    </lineage>
</organism>
<dbReference type="Gene3D" id="6.10.250.3150">
    <property type="match status" value="1"/>
</dbReference>
<dbReference type="AlphaFoldDB" id="A0A1F8CV56"/>